<dbReference type="Proteomes" id="UP001222027">
    <property type="component" value="Unassembled WGS sequence"/>
</dbReference>
<evidence type="ECO:0000313" key="1">
    <source>
        <dbReference type="EMBL" id="KAJ8477613.1"/>
    </source>
</evidence>
<accession>A0AAV8QS12</accession>
<protein>
    <submittedName>
        <fullName evidence="1">Uncharacterized protein</fullName>
    </submittedName>
</protein>
<dbReference type="AlphaFoldDB" id="A0AAV8QS12"/>
<sequence length="124" mass="13975">MQLDFDLTSKPSINPIAHGHRTASLYKTWNVHPSVYLEILKYADGGGRIQGGAGVVDGRSRTERRAEARRRLKAGGVSLREGLAESHEWYLENVVEQMVHAKDMLESCAHHLLLWTLCCRFLSC</sequence>
<comment type="caution">
    <text evidence="1">The sequence shown here is derived from an EMBL/GenBank/DDBJ whole genome shotgun (WGS) entry which is preliminary data.</text>
</comment>
<organism evidence="1 2">
    <name type="scientific">Ensete ventricosum</name>
    <name type="common">Abyssinian banana</name>
    <name type="synonym">Musa ensete</name>
    <dbReference type="NCBI Taxonomy" id="4639"/>
    <lineage>
        <taxon>Eukaryota</taxon>
        <taxon>Viridiplantae</taxon>
        <taxon>Streptophyta</taxon>
        <taxon>Embryophyta</taxon>
        <taxon>Tracheophyta</taxon>
        <taxon>Spermatophyta</taxon>
        <taxon>Magnoliopsida</taxon>
        <taxon>Liliopsida</taxon>
        <taxon>Zingiberales</taxon>
        <taxon>Musaceae</taxon>
        <taxon>Ensete</taxon>
    </lineage>
</organism>
<proteinExistence type="predicted"/>
<evidence type="ECO:0000313" key="2">
    <source>
        <dbReference type="Proteomes" id="UP001222027"/>
    </source>
</evidence>
<reference evidence="1 2" key="1">
    <citation type="submission" date="2022-12" db="EMBL/GenBank/DDBJ databases">
        <title>Chromosome-scale assembly of the Ensete ventricosum genome.</title>
        <authorList>
            <person name="Dussert Y."/>
            <person name="Stocks J."/>
            <person name="Wendawek A."/>
            <person name="Woldeyes F."/>
            <person name="Nichols R.A."/>
            <person name="Borrell J.S."/>
        </authorList>
    </citation>
    <scope>NUCLEOTIDE SEQUENCE [LARGE SCALE GENOMIC DNA]</scope>
    <source>
        <strain evidence="2">cv. Maze</strain>
        <tissue evidence="1">Seeds</tissue>
    </source>
</reference>
<dbReference type="EMBL" id="JAQQAF010000006">
    <property type="protein sequence ID" value="KAJ8477613.1"/>
    <property type="molecule type" value="Genomic_DNA"/>
</dbReference>
<name>A0AAV8QS12_ENSVE</name>
<gene>
    <name evidence="1" type="ORF">OPV22_021340</name>
</gene>
<keyword evidence="2" id="KW-1185">Reference proteome</keyword>